<comment type="similarity">
    <text evidence="2">Belongs to the oxygen-dependent FAD-linked oxidoreductase family.</text>
</comment>
<evidence type="ECO:0000256" key="6">
    <source>
        <dbReference type="SAM" id="Phobius"/>
    </source>
</evidence>
<dbReference type="SUPFAM" id="SSF56176">
    <property type="entry name" value="FAD-binding/transporter-associated domain-like"/>
    <property type="match status" value="1"/>
</dbReference>
<dbReference type="InterPro" id="IPR016166">
    <property type="entry name" value="FAD-bd_PCMH"/>
</dbReference>
<dbReference type="GO" id="GO:0016491">
    <property type="term" value="F:oxidoreductase activity"/>
    <property type="evidence" value="ECO:0007669"/>
    <property type="project" value="UniProtKB-KW"/>
</dbReference>
<evidence type="ECO:0000313" key="8">
    <source>
        <dbReference type="EMBL" id="VVU94987.1"/>
    </source>
</evidence>
<evidence type="ECO:0000259" key="7">
    <source>
        <dbReference type="PROSITE" id="PS51387"/>
    </source>
</evidence>
<keyword evidence="4" id="KW-0274">FAD</keyword>
<evidence type="ECO:0000256" key="3">
    <source>
        <dbReference type="ARBA" id="ARBA00022630"/>
    </source>
</evidence>
<keyword evidence="6" id="KW-0812">Transmembrane</keyword>
<comment type="cofactor">
    <cofactor evidence="1">
        <name>FAD</name>
        <dbReference type="ChEBI" id="CHEBI:57692"/>
    </cofactor>
</comment>
<keyword evidence="6" id="KW-1133">Transmembrane helix</keyword>
<dbReference type="PANTHER" id="PTHR42973:SF39">
    <property type="entry name" value="FAD-BINDING PCMH-TYPE DOMAIN-CONTAINING PROTEIN"/>
    <property type="match status" value="1"/>
</dbReference>
<dbReference type="InterPro" id="IPR050416">
    <property type="entry name" value="FAD-linked_Oxidoreductase"/>
</dbReference>
<protein>
    <recommendedName>
        <fullName evidence="7">FAD-binding PCMH-type domain-containing protein</fullName>
    </recommendedName>
</protein>
<feature type="domain" description="FAD-binding PCMH-type" evidence="7">
    <location>
        <begin position="34"/>
        <end position="214"/>
    </location>
</feature>
<dbReference type="InterPro" id="IPR006094">
    <property type="entry name" value="Oxid_FAD_bind_N"/>
</dbReference>
<accession>A0A5E8CIS0</accession>
<sequence>MVTILNYFIILLITFSIIIIYKYNNNNKIEFNNLTKRSNNIIKFPKNIYDLQKIISFANSNKYKITIIGGGHSSYFMRSFPKFYTDKLIIICMKNFKGIKYLKNKKRYLLNAGVNAGEIKRFNKKNRKYYCLHGDCNKVGLGFFVNGGGNFSGINFGTRITGFASDYIKKINYVNANGIYKSLDNVEDDEFKSLKILGGEFGIITSIEVELIKKPIPVFYWLSINCEEKNIYELIEYIFTSKELNNNDINMELAIPSFEKKLIIIFWYVPLKSTKRVFNKIIKNLNVNFKINKLETFVINLKNIINNYDLSSGYKNMFDNKWSASCNVIPYNHSNLEIIKELINITNKNNYMSILWLTRFDFQDKKYIYTEFNSSNIFDKNIEFIEKLTNVKDRKKYLNIPSPTTDIKEYFTENSVLSYNRVLEMKKKLDPNNIFTTRNPLL</sequence>
<dbReference type="PROSITE" id="PS51387">
    <property type="entry name" value="FAD_PCMH"/>
    <property type="match status" value="1"/>
</dbReference>
<organism evidence="8">
    <name type="scientific">seawater metagenome</name>
    <dbReference type="NCBI Taxonomy" id="1561972"/>
    <lineage>
        <taxon>unclassified sequences</taxon>
        <taxon>metagenomes</taxon>
        <taxon>ecological metagenomes</taxon>
    </lineage>
</organism>
<dbReference type="InterPro" id="IPR016169">
    <property type="entry name" value="FAD-bd_PCMH_sub2"/>
</dbReference>
<keyword evidence="3" id="KW-0285">Flavoprotein</keyword>
<dbReference type="GO" id="GO:0071949">
    <property type="term" value="F:FAD binding"/>
    <property type="evidence" value="ECO:0007669"/>
    <property type="project" value="InterPro"/>
</dbReference>
<evidence type="ECO:0000256" key="4">
    <source>
        <dbReference type="ARBA" id="ARBA00022827"/>
    </source>
</evidence>
<name>A0A5E8CIS0_9ZZZZ</name>
<evidence type="ECO:0000256" key="5">
    <source>
        <dbReference type="ARBA" id="ARBA00023002"/>
    </source>
</evidence>
<evidence type="ECO:0000256" key="2">
    <source>
        <dbReference type="ARBA" id="ARBA00005466"/>
    </source>
</evidence>
<dbReference type="InterPro" id="IPR036318">
    <property type="entry name" value="FAD-bd_PCMH-like_sf"/>
</dbReference>
<gene>
    <name evidence="8" type="ORF">CPAV1605_712</name>
</gene>
<dbReference type="Pfam" id="PF01565">
    <property type="entry name" value="FAD_binding_4"/>
    <property type="match status" value="1"/>
</dbReference>
<proteinExistence type="inferred from homology"/>
<evidence type="ECO:0000256" key="1">
    <source>
        <dbReference type="ARBA" id="ARBA00001974"/>
    </source>
</evidence>
<keyword evidence="5" id="KW-0560">Oxidoreductase</keyword>
<keyword evidence="6" id="KW-0472">Membrane</keyword>
<dbReference type="EMBL" id="CABVLZ010000003">
    <property type="protein sequence ID" value="VVU94987.1"/>
    <property type="molecule type" value="Genomic_DNA"/>
</dbReference>
<dbReference type="PANTHER" id="PTHR42973">
    <property type="entry name" value="BINDING OXIDOREDUCTASE, PUTATIVE (AFU_ORTHOLOGUE AFUA_1G17690)-RELATED"/>
    <property type="match status" value="1"/>
</dbReference>
<feature type="transmembrane region" description="Helical" evidence="6">
    <location>
        <begin position="6"/>
        <end position="23"/>
    </location>
</feature>
<reference evidence="8" key="1">
    <citation type="submission" date="2019-09" db="EMBL/GenBank/DDBJ databases">
        <authorList>
            <person name="Needham M D."/>
        </authorList>
    </citation>
    <scope>NUCLEOTIDE SEQUENCE</scope>
</reference>
<dbReference type="AlphaFoldDB" id="A0A5E8CIS0"/>
<dbReference type="Gene3D" id="3.30.465.10">
    <property type="match status" value="1"/>
</dbReference>